<dbReference type="GeneID" id="28976003"/>
<keyword evidence="3" id="KW-1185">Reference proteome</keyword>
<dbReference type="CDD" id="cd02933">
    <property type="entry name" value="OYE_like_FMN"/>
    <property type="match status" value="1"/>
</dbReference>
<dbReference type="SUPFAM" id="SSF51395">
    <property type="entry name" value="FMN-linked oxidoreductases"/>
    <property type="match status" value="1"/>
</dbReference>
<dbReference type="InterPro" id="IPR045247">
    <property type="entry name" value="Oye-like"/>
</dbReference>
<dbReference type="Proteomes" id="UP000053890">
    <property type="component" value="Unassembled WGS sequence"/>
</dbReference>
<evidence type="ECO:0000313" key="2">
    <source>
        <dbReference type="EMBL" id="KPV78453.1"/>
    </source>
</evidence>
<dbReference type="OrthoDB" id="276546at2759"/>
<dbReference type="OMA" id="PEKRCKF"/>
<dbReference type="InterPro" id="IPR013785">
    <property type="entry name" value="Aldolase_TIM"/>
</dbReference>
<dbReference type="Gene3D" id="3.20.20.70">
    <property type="entry name" value="Aldolase class I"/>
    <property type="match status" value="1"/>
</dbReference>
<dbReference type="Pfam" id="PF00724">
    <property type="entry name" value="Oxidored_FMN"/>
    <property type="match status" value="1"/>
</dbReference>
<name>A0A194SCJ7_RHOGW</name>
<dbReference type="InterPro" id="IPR001155">
    <property type="entry name" value="OxRdtase_FMN_N"/>
</dbReference>
<dbReference type="EMBL" id="KQ474073">
    <property type="protein sequence ID" value="KPV78453.1"/>
    <property type="molecule type" value="Genomic_DNA"/>
</dbReference>
<dbReference type="AlphaFoldDB" id="A0A194SCJ7"/>
<evidence type="ECO:0000259" key="1">
    <source>
        <dbReference type="Pfam" id="PF00724"/>
    </source>
</evidence>
<dbReference type="GO" id="GO:0016491">
    <property type="term" value="F:oxidoreductase activity"/>
    <property type="evidence" value="ECO:0007669"/>
    <property type="project" value="InterPro"/>
</dbReference>
<gene>
    <name evidence="2" type="ORF">RHOBADRAFT_50918</name>
</gene>
<proteinExistence type="predicted"/>
<evidence type="ECO:0000313" key="3">
    <source>
        <dbReference type="Proteomes" id="UP000053890"/>
    </source>
</evidence>
<feature type="domain" description="NADH:flavin oxidoreductase/NADH oxidase N-terminal" evidence="1">
    <location>
        <begin position="8"/>
        <end position="357"/>
    </location>
</feature>
<dbReference type="PANTHER" id="PTHR22893:SF93">
    <property type="entry name" value="HYPOTHETICAL OXIDOREDUCTASE (EUROFUNG)"/>
    <property type="match status" value="1"/>
</dbReference>
<dbReference type="RefSeq" id="XP_018274502.1">
    <property type="nucleotide sequence ID" value="XM_018415555.1"/>
</dbReference>
<sequence length="401" mass="44075">MPSAQPDIWTPFTLGGGTIQLKHRVVMAPLTRNLSPVTSLTSRPCSMCQYYSERATDGGLLISEATPVSIEASGMPGVPGTFTDEQLEGWKPITAAVRAKGGVFFAQLWHQGRNTSSALTGGRIVSSSTVPITDAQFGWRGLDPRPFEAPHALTVEEAQATQQDFVRAAERALEAGFDGVELHAANGYLFDQFQHSNINQRTDIYGGSIKNRNRFTLETVDQVVAAVGADRVGIRLAPFGMFNQARGEDRQAQWTMLCEALAGKGLAYVHLIEPRFDELQSEAEKLANLDANNPLTALDLSLRPYREALGSTPVIAAGNYNAANMNDGIGAEHDLVAFGRYFCSNEDLVERLRSGLPLWHYNRTRFYGPFPDNEIGYTVHPERKTHKPGERIQFEGESLSF</sequence>
<dbReference type="PANTHER" id="PTHR22893">
    <property type="entry name" value="NADH OXIDOREDUCTASE-RELATED"/>
    <property type="match status" value="1"/>
</dbReference>
<protein>
    <recommendedName>
        <fullName evidence="1">NADH:flavin oxidoreductase/NADH oxidase N-terminal domain-containing protein</fullName>
    </recommendedName>
</protein>
<accession>A0A194SCJ7</accession>
<organism evidence="2 3">
    <name type="scientific">Rhodotorula graminis (strain WP1)</name>
    <dbReference type="NCBI Taxonomy" id="578459"/>
    <lineage>
        <taxon>Eukaryota</taxon>
        <taxon>Fungi</taxon>
        <taxon>Dikarya</taxon>
        <taxon>Basidiomycota</taxon>
        <taxon>Pucciniomycotina</taxon>
        <taxon>Microbotryomycetes</taxon>
        <taxon>Sporidiobolales</taxon>
        <taxon>Sporidiobolaceae</taxon>
        <taxon>Rhodotorula</taxon>
    </lineage>
</organism>
<reference evidence="2 3" key="1">
    <citation type="journal article" date="2015" name="Front. Microbiol.">
        <title>Genome sequence of the plant growth promoting endophytic yeast Rhodotorula graminis WP1.</title>
        <authorList>
            <person name="Firrincieli A."/>
            <person name="Otillar R."/>
            <person name="Salamov A."/>
            <person name="Schmutz J."/>
            <person name="Khan Z."/>
            <person name="Redman R.S."/>
            <person name="Fleck N.D."/>
            <person name="Lindquist E."/>
            <person name="Grigoriev I.V."/>
            <person name="Doty S.L."/>
        </authorList>
    </citation>
    <scope>NUCLEOTIDE SEQUENCE [LARGE SCALE GENOMIC DNA]</scope>
    <source>
        <strain evidence="2 3">WP1</strain>
    </source>
</reference>
<dbReference type="STRING" id="578459.A0A194SCJ7"/>
<dbReference type="GO" id="GO:0010181">
    <property type="term" value="F:FMN binding"/>
    <property type="evidence" value="ECO:0007669"/>
    <property type="project" value="InterPro"/>
</dbReference>